<keyword evidence="5" id="KW-0800">Toxin</keyword>
<keyword evidence="2 5" id="KW-0540">Nuclease</keyword>
<dbReference type="Proteomes" id="UP001050975">
    <property type="component" value="Unassembled WGS sequence"/>
</dbReference>
<protein>
    <recommendedName>
        <fullName evidence="5">Ribonuclease VapC</fullName>
        <shortName evidence="5">RNase VapC</shortName>
        <ecNumber evidence="5">3.1.-.-</ecNumber>
    </recommendedName>
    <alternativeName>
        <fullName evidence="5">Toxin VapC</fullName>
    </alternativeName>
</protein>
<dbReference type="CDD" id="cd18683">
    <property type="entry name" value="PIN_VapC-like"/>
    <property type="match status" value="1"/>
</dbReference>
<comment type="cofactor">
    <cofactor evidence="5">
        <name>Mg(2+)</name>
        <dbReference type="ChEBI" id="CHEBI:18420"/>
    </cofactor>
</comment>
<comment type="function">
    <text evidence="5">Toxic component of a toxin-antitoxin (TA) system. An RNase.</text>
</comment>
<evidence type="ECO:0000256" key="1">
    <source>
        <dbReference type="ARBA" id="ARBA00022649"/>
    </source>
</evidence>
<evidence type="ECO:0000256" key="4">
    <source>
        <dbReference type="ARBA" id="ARBA00022801"/>
    </source>
</evidence>
<comment type="caution">
    <text evidence="7">The sequence shown here is derived from an EMBL/GenBank/DDBJ whole genome shotgun (WGS) entry which is preliminary data.</text>
</comment>
<sequence length="134" mass="15228">MTDLWVDANVLLRFLTGEPPELAQRALRLMQQAERGEVILRLSPIVVAEVVWVLGSFYRYPRNQIAEVLLPLVIAEGVFLEESEQVVAAIDRMATANVDFIDAYLAEVARREGGSVVSFDRDFRRLDIPWVEPE</sequence>
<keyword evidence="4 5" id="KW-0378">Hydrolase</keyword>
<keyword evidence="3 5" id="KW-0479">Metal-binding</keyword>
<evidence type="ECO:0000256" key="2">
    <source>
        <dbReference type="ARBA" id="ARBA00022722"/>
    </source>
</evidence>
<comment type="similarity">
    <text evidence="5">Belongs to the PINc/VapC protein family.</text>
</comment>
<keyword evidence="8" id="KW-1185">Reference proteome</keyword>
<dbReference type="GO" id="GO:0000287">
    <property type="term" value="F:magnesium ion binding"/>
    <property type="evidence" value="ECO:0007669"/>
    <property type="project" value="UniProtKB-UniRule"/>
</dbReference>
<evidence type="ECO:0000256" key="3">
    <source>
        <dbReference type="ARBA" id="ARBA00022723"/>
    </source>
</evidence>
<accession>A0AAV3WIP4</accession>
<dbReference type="Gene3D" id="3.40.50.1010">
    <property type="entry name" value="5'-nuclease"/>
    <property type="match status" value="1"/>
</dbReference>
<dbReference type="InterPro" id="IPR022907">
    <property type="entry name" value="VapC_family"/>
</dbReference>
<evidence type="ECO:0000313" key="8">
    <source>
        <dbReference type="Proteomes" id="UP001050975"/>
    </source>
</evidence>
<name>A0AAV3WIP4_9CYAN</name>
<dbReference type="EC" id="3.1.-.-" evidence="5"/>
<dbReference type="GO" id="GO:0090729">
    <property type="term" value="F:toxin activity"/>
    <property type="evidence" value="ECO:0007669"/>
    <property type="project" value="UniProtKB-KW"/>
</dbReference>
<evidence type="ECO:0000259" key="6">
    <source>
        <dbReference type="Pfam" id="PF01850"/>
    </source>
</evidence>
<feature type="domain" description="PIN" evidence="6">
    <location>
        <begin position="6"/>
        <end position="127"/>
    </location>
</feature>
<gene>
    <name evidence="5" type="primary">vapC</name>
    <name evidence="7" type="ORF">MiSe_42430</name>
</gene>
<dbReference type="AlphaFoldDB" id="A0AAV3WIP4"/>
<keyword evidence="5" id="KW-0460">Magnesium</keyword>
<feature type="binding site" evidence="5">
    <location>
        <position position="7"/>
    </location>
    <ligand>
        <name>Mg(2+)</name>
        <dbReference type="ChEBI" id="CHEBI:18420"/>
    </ligand>
</feature>
<dbReference type="EMBL" id="BLAY01000066">
    <property type="protein sequence ID" value="GET39474.1"/>
    <property type="molecule type" value="Genomic_DNA"/>
</dbReference>
<dbReference type="SUPFAM" id="SSF88723">
    <property type="entry name" value="PIN domain-like"/>
    <property type="match status" value="1"/>
</dbReference>
<dbReference type="GO" id="GO:0004540">
    <property type="term" value="F:RNA nuclease activity"/>
    <property type="evidence" value="ECO:0007669"/>
    <property type="project" value="InterPro"/>
</dbReference>
<feature type="binding site" evidence="5">
    <location>
        <position position="102"/>
    </location>
    <ligand>
        <name>Mg(2+)</name>
        <dbReference type="ChEBI" id="CHEBI:18420"/>
    </ligand>
</feature>
<dbReference type="InterPro" id="IPR029060">
    <property type="entry name" value="PIN-like_dom_sf"/>
</dbReference>
<dbReference type="RefSeq" id="WP_226584839.1">
    <property type="nucleotide sequence ID" value="NZ_BLAY01000066.1"/>
</dbReference>
<evidence type="ECO:0000313" key="7">
    <source>
        <dbReference type="EMBL" id="GET39474.1"/>
    </source>
</evidence>
<dbReference type="InterPro" id="IPR002716">
    <property type="entry name" value="PIN_dom"/>
</dbReference>
<dbReference type="GO" id="GO:0016787">
    <property type="term" value="F:hydrolase activity"/>
    <property type="evidence" value="ECO:0007669"/>
    <property type="project" value="UniProtKB-KW"/>
</dbReference>
<proteinExistence type="inferred from homology"/>
<reference evidence="7" key="1">
    <citation type="submission" date="2019-10" db="EMBL/GenBank/DDBJ databases">
        <title>Draft genome sequece of Microseira wollei NIES-4236.</title>
        <authorList>
            <person name="Yamaguchi H."/>
            <person name="Suzuki S."/>
            <person name="Kawachi M."/>
        </authorList>
    </citation>
    <scope>NUCLEOTIDE SEQUENCE</scope>
    <source>
        <strain evidence="7">NIES-4236</strain>
    </source>
</reference>
<keyword evidence="1 5" id="KW-1277">Toxin-antitoxin system</keyword>
<dbReference type="HAMAP" id="MF_00265">
    <property type="entry name" value="VapC_Nob1"/>
    <property type="match status" value="1"/>
</dbReference>
<dbReference type="Pfam" id="PF01850">
    <property type="entry name" value="PIN"/>
    <property type="match status" value="1"/>
</dbReference>
<evidence type="ECO:0000256" key="5">
    <source>
        <dbReference type="HAMAP-Rule" id="MF_00265"/>
    </source>
</evidence>
<organism evidence="7 8">
    <name type="scientific">Microseira wollei NIES-4236</name>
    <dbReference type="NCBI Taxonomy" id="2530354"/>
    <lineage>
        <taxon>Bacteria</taxon>
        <taxon>Bacillati</taxon>
        <taxon>Cyanobacteriota</taxon>
        <taxon>Cyanophyceae</taxon>
        <taxon>Oscillatoriophycideae</taxon>
        <taxon>Aerosakkonematales</taxon>
        <taxon>Aerosakkonemataceae</taxon>
        <taxon>Microseira</taxon>
    </lineage>
</organism>